<dbReference type="PROSITE" id="PS00107">
    <property type="entry name" value="PROTEIN_KINASE_ATP"/>
    <property type="match status" value="1"/>
</dbReference>
<feature type="chain" id="PRO_5013310974" description="non-specific serine/threonine protein kinase" evidence="24">
    <location>
        <begin position="23"/>
        <end position="872"/>
    </location>
</feature>
<evidence type="ECO:0000256" key="5">
    <source>
        <dbReference type="ARBA" id="ARBA00022527"/>
    </source>
</evidence>
<feature type="transmembrane region" description="Helical" evidence="23">
    <location>
        <begin position="455"/>
        <end position="479"/>
    </location>
</feature>
<evidence type="ECO:0000256" key="16">
    <source>
        <dbReference type="ARBA" id="ARBA00023136"/>
    </source>
</evidence>
<evidence type="ECO:0000256" key="22">
    <source>
        <dbReference type="SAM" id="MobiDB-lite"/>
    </source>
</evidence>
<evidence type="ECO:0000256" key="19">
    <source>
        <dbReference type="ARBA" id="ARBA00047899"/>
    </source>
</evidence>
<dbReference type="PROSITE" id="PS00108">
    <property type="entry name" value="PROTEIN_KINASE_ST"/>
    <property type="match status" value="1"/>
</dbReference>
<keyword evidence="10 24" id="KW-0732">Signal</keyword>
<dbReference type="FunFam" id="3.30.200.20:FF:000432">
    <property type="entry name" value="LRR receptor-like serine/threonine-protein kinase EFR"/>
    <property type="match status" value="1"/>
</dbReference>
<dbReference type="FunFam" id="3.80.10.10:FF:000565">
    <property type="entry name" value="Leucine-rich repeat receptor-like kinase protein FLORAL ORGAN NUMBER1"/>
    <property type="match status" value="1"/>
</dbReference>
<dbReference type="InterPro" id="IPR008271">
    <property type="entry name" value="Ser/Thr_kinase_AS"/>
</dbReference>
<evidence type="ECO:0000256" key="21">
    <source>
        <dbReference type="PROSITE-ProRule" id="PRU10141"/>
    </source>
</evidence>
<dbReference type="AlphaFoldDB" id="A0A2C9UYS6"/>
<evidence type="ECO:0000256" key="24">
    <source>
        <dbReference type="SAM" id="SignalP"/>
    </source>
</evidence>
<keyword evidence="11" id="KW-0677">Repeat</keyword>
<keyword evidence="9 23" id="KW-0812">Transmembrane</keyword>
<dbReference type="InterPro" id="IPR013210">
    <property type="entry name" value="LRR_N_plant-typ"/>
</dbReference>
<dbReference type="SUPFAM" id="SSF52047">
    <property type="entry name" value="RNI-like"/>
    <property type="match status" value="1"/>
</dbReference>
<keyword evidence="17" id="KW-0675">Receptor</keyword>
<evidence type="ECO:0000256" key="20">
    <source>
        <dbReference type="ARBA" id="ARBA00048679"/>
    </source>
</evidence>
<dbReference type="EMBL" id="CM004397">
    <property type="protein sequence ID" value="OAY36906.1"/>
    <property type="molecule type" value="Genomic_DNA"/>
</dbReference>
<dbReference type="GO" id="GO:0004674">
    <property type="term" value="F:protein serine/threonine kinase activity"/>
    <property type="evidence" value="ECO:0007669"/>
    <property type="project" value="UniProtKB-KW"/>
</dbReference>
<evidence type="ECO:0000256" key="10">
    <source>
        <dbReference type="ARBA" id="ARBA00022729"/>
    </source>
</evidence>
<evidence type="ECO:0000256" key="13">
    <source>
        <dbReference type="ARBA" id="ARBA00022777"/>
    </source>
</evidence>
<dbReference type="Gene3D" id="3.80.10.10">
    <property type="entry name" value="Ribonuclease Inhibitor"/>
    <property type="match status" value="4"/>
</dbReference>
<evidence type="ECO:0000256" key="2">
    <source>
        <dbReference type="ARBA" id="ARBA00008684"/>
    </source>
</evidence>
<name>A0A2C9UYS6_MANES</name>
<evidence type="ECO:0000256" key="9">
    <source>
        <dbReference type="ARBA" id="ARBA00022692"/>
    </source>
</evidence>
<keyword evidence="5" id="KW-0723">Serine/threonine-protein kinase</keyword>
<keyword evidence="4" id="KW-1003">Cell membrane</keyword>
<feature type="compositionally biased region" description="Acidic residues" evidence="22">
    <location>
        <begin position="796"/>
        <end position="805"/>
    </location>
</feature>
<dbReference type="Gene3D" id="1.10.510.10">
    <property type="entry name" value="Transferase(Phosphotransferase) domain 1"/>
    <property type="match status" value="1"/>
</dbReference>
<evidence type="ECO:0000256" key="14">
    <source>
        <dbReference type="ARBA" id="ARBA00022840"/>
    </source>
</evidence>
<evidence type="ECO:0000256" key="18">
    <source>
        <dbReference type="ARBA" id="ARBA00023180"/>
    </source>
</evidence>
<keyword evidence="8" id="KW-0808">Transferase</keyword>
<evidence type="ECO:0000256" key="7">
    <source>
        <dbReference type="ARBA" id="ARBA00022614"/>
    </source>
</evidence>
<dbReference type="SUPFAM" id="SSF56112">
    <property type="entry name" value="Protein kinase-like (PK-like)"/>
    <property type="match status" value="1"/>
</dbReference>
<evidence type="ECO:0000313" key="26">
    <source>
        <dbReference type="EMBL" id="OAY36906.1"/>
    </source>
</evidence>
<comment type="subcellular location">
    <subcellularLocation>
        <location evidence="1">Cell membrane</location>
        <topology evidence="1">Single-pass membrane protein</topology>
    </subcellularLocation>
</comment>
<dbReference type="InterPro" id="IPR032675">
    <property type="entry name" value="LRR_dom_sf"/>
</dbReference>
<dbReference type="FunFam" id="1.10.510.10:FF:000358">
    <property type="entry name" value="Putative leucine-rich repeat receptor-like serine/threonine-protein kinase"/>
    <property type="match status" value="1"/>
</dbReference>
<keyword evidence="15 23" id="KW-1133">Transmembrane helix</keyword>
<evidence type="ECO:0000256" key="23">
    <source>
        <dbReference type="SAM" id="Phobius"/>
    </source>
</evidence>
<evidence type="ECO:0000256" key="8">
    <source>
        <dbReference type="ARBA" id="ARBA00022679"/>
    </source>
</evidence>
<dbReference type="FunFam" id="3.80.10.10:FF:000383">
    <property type="entry name" value="Leucine-rich repeat receptor protein kinase EMS1"/>
    <property type="match status" value="1"/>
</dbReference>
<dbReference type="InterPro" id="IPR017441">
    <property type="entry name" value="Protein_kinase_ATP_BS"/>
</dbReference>
<protein>
    <recommendedName>
        <fullName evidence="3">non-specific serine/threonine protein kinase</fullName>
        <ecNumber evidence="3">2.7.11.1</ecNumber>
    </recommendedName>
</protein>
<feature type="domain" description="Protein kinase" evidence="25">
    <location>
        <begin position="529"/>
        <end position="856"/>
    </location>
</feature>
<feature type="compositionally biased region" description="Basic and acidic residues" evidence="22">
    <location>
        <begin position="784"/>
        <end position="795"/>
    </location>
</feature>
<dbReference type="SMART" id="SM00220">
    <property type="entry name" value="S_TKc"/>
    <property type="match status" value="1"/>
</dbReference>
<dbReference type="InterPro" id="IPR001611">
    <property type="entry name" value="Leu-rich_rpt"/>
</dbReference>
<organism evidence="26">
    <name type="scientific">Manihot esculenta</name>
    <name type="common">Cassava</name>
    <name type="synonym">Jatropha manihot</name>
    <dbReference type="NCBI Taxonomy" id="3983"/>
    <lineage>
        <taxon>Eukaryota</taxon>
        <taxon>Viridiplantae</taxon>
        <taxon>Streptophyta</taxon>
        <taxon>Embryophyta</taxon>
        <taxon>Tracheophyta</taxon>
        <taxon>Spermatophyta</taxon>
        <taxon>Magnoliopsida</taxon>
        <taxon>eudicotyledons</taxon>
        <taxon>Gunneridae</taxon>
        <taxon>Pentapetalae</taxon>
        <taxon>rosids</taxon>
        <taxon>fabids</taxon>
        <taxon>Malpighiales</taxon>
        <taxon>Euphorbiaceae</taxon>
        <taxon>Crotonoideae</taxon>
        <taxon>Manihoteae</taxon>
        <taxon>Manihot</taxon>
    </lineage>
</organism>
<keyword evidence="14 21" id="KW-0067">ATP-binding</keyword>
<evidence type="ECO:0000256" key="11">
    <source>
        <dbReference type="ARBA" id="ARBA00022737"/>
    </source>
</evidence>
<feature type="signal peptide" evidence="24">
    <location>
        <begin position="1"/>
        <end position="22"/>
    </location>
</feature>
<dbReference type="GO" id="GO:0005886">
    <property type="term" value="C:plasma membrane"/>
    <property type="evidence" value="ECO:0007669"/>
    <property type="project" value="UniProtKB-SubCell"/>
</dbReference>
<dbReference type="SUPFAM" id="SSF52058">
    <property type="entry name" value="L domain-like"/>
    <property type="match status" value="1"/>
</dbReference>
<keyword evidence="12 21" id="KW-0547">Nucleotide-binding</keyword>
<dbReference type="EC" id="2.7.11.1" evidence="3"/>
<dbReference type="PROSITE" id="PS50011">
    <property type="entry name" value="PROTEIN_KINASE_DOM"/>
    <property type="match status" value="1"/>
</dbReference>
<dbReference type="FunFam" id="3.80.10.10:FF:000041">
    <property type="entry name" value="LRR receptor-like serine/threonine-protein kinase ERECTA"/>
    <property type="match status" value="1"/>
</dbReference>
<dbReference type="InterPro" id="IPR011009">
    <property type="entry name" value="Kinase-like_dom_sf"/>
</dbReference>
<evidence type="ECO:0000256" key="1">
    <source>
        <dbReference type="ARBA" id="ARBA00004162"/>
    </source>
</evidence>
<evidence type="ECO:0000256" key="17">
    <source>
        <dbReference type="ARBA" id="ARBA00023170"/>
    </source>
</evidence>
<feature type="region of interest" description="Disordered" evidence="22">
    <location>
        <begin position="784"/>
        <end position="806"/>
    </location>
</feature>
<keyword evidence="18" id="KW-0325">Glycoprotein</keyword>
<reference evidence="26" key="1">
    <citation type="submission" date="2016-02" db="EMBL/GenBank/DDBJ databases">
        <title>WGS assembly of Manihot esculenta.</title>
        <authorList>
            <person name="Bredeson J.V."/>
            <person name="Prochnik S.E."/>
            <person name="Lyons J.B."/>
            <person name="Schmutz J."/>
            <person name="Grimwood J."/>
            <person name="Vrebalov J."/>
            <person name="Bart R.S."/>
            <person name="Amuge T."/>
            <person name="Ferguson M.E."/>
            <person name="Green R."/>
            <person name="Putnam N."/>
            <person name="Stites J."/>
            <person name="Rounsley S."/>
            <person name="Rokhsar D.S."/>
        </authorList>
    </citation>
    <scope>NUCLEOTIDE SEQUENCE [LARGE SCALE GENOMIC DNA]</scope>
    <source>
        <tissue evidence="26">Leaf</tissue>
    </source>
</reference>
<dbReference type="PANTHER" id="PTHR27008:SF592">
    <property type="entry name" value="LEUCINE-RICH REPEAT RECEPTOR-LIKE PROTEIN KINASE FAMILY PROTEIN-RELATED"/>
    <property type="match status" value="1"/>
</dbReference>
<keyword evidence="13" id="KW-0418">Kinase</keyword>
<sequence length="872" mass="96276">MKSKGITLSSLYLVFLLYSMSSQWLQADASGNETDRLALLKFKAGITSDPNRILNSWNDSLHFCNWFGITCSFRHQRVTSLVLDGQNLLGSISPYIGNLSFLRFISLQNNSFRGQIPQEAGRLFRLEYFLLDNNTLAGEIPTNLTFCSQLRGIGLQRNNLSGKIPAELGALVKLEEFRLRVNNLRGEIPASFGNLSSLIIFHVTLNSLMGNIPDSMGGLTSLKTFAVGVNLLSGTIPPSIFNISSIINFEVTHNQLNGSLPDNIGFTLPNLKFFGFGENNFVGSIPSTLFNASQLEIIDLGLNNLVGQVPASLGNLKNLWRIRLHGNNLGSNSTNDLAFVSSLINCTKLRILDFGKNNLGGVFPNSVANLSSELNIFYFGDNQISGIIPVGFENLINLVGLVMHYNLFTGEVPNGGVFKNTSAFSLTGNSKLCGGVPELNLPKCPKKVTKKGKSLTFKLAIVIPCVTLLVVLMLFFLLVHHKRKSVQKSSSTASSEMNKLERSSSESLIMNRLRLKVSYRELFRATNGFSSSNLIGSGNFGSVYKGFLDQVKRPVAVKVLKLDKKGASKSFMAECKALMNVKHRNLVKILAYSSTVDEKLNEFKALVFEFMGNRSLETWLHPDICDERQPRKLNLVQRLNVAIDVASALHYLHDLCKRPIVHCDLKPNNVLLDDDMVAHVCDFGLARFLSTSSYASSQSKFSTTGIKGTIGYAAPEYGMGSEASKKGDVYSYGILLLEMFSGRRPVDEMFKEGLNLHDFVKAALPQRVMQIVDPNLLAEEIEESKAAEEANKEDDQNLTEEDEGISESVSKMRGNVLRCLLSIFEIGVICSAEWPKGRMSMREVAGQLHLIKNAFLEESGPSITIHDLLIKE</sequence>
<gene>
    <name evidence="26" type="ORF">MANES_11G058900</name>
</gene>
<evidence type="ECO:0000256" key="12">
    <source>
        <dbReference type="ARBA" id="ARBA00022741"/>
    </source>
</evidence>
<keyword evidence="7" id="KW-0433">Leucine-rich repeat</keyword>
<accession>A0A2C9UYS6</accession>
<dbReference type="Pfam" id="PF00069">
    <property type="entry name" value="Pkinase"/>
    <property type="match status" value="1"/>
</dbReference>
<dbReference type="Pfam" id="PF00560">
    <property type="entry name" value="LRR_1"/>
    <property type="match status" value="2"/>
</dbReference>
<proteinExistence type="inferred from homology"/>
<dbReference type="GO" id="GO:0005524">
    <property type="term" value="F:ATP binding"/>
    <property type="evidence" value="ECO:0007669"/>
    <property type="project" value="UniProtKB-UniRule"/>
</dbReference>
<evidence type="ECO:0000259" key="25">
    <source>
        <dbReference type="PROSITE" id="PS50011"/>
    </source>
</evidence>
<keyword evidence="16 23" id="KW-0472">Membrane</keyword>
<evidence type="ECO:0000256" key="3">
    <source>
        <dbReference type="ARBA" id="ARBA00012513"/>
    </source>
</evidence>
<evidence type="ECO:0000256" key="15">
    <source>
        <dbReference type="ARBA" id="ARBA00022989"/>
    </source>
</evidence>
<evidence type="ECO:0000256" key="6">
    <source>
        <dbReference type="ARBA" id="ARBA00022553"/>
    </source>
</evidence>
<comment type="similarity">
    <text evidence="2">Belongs to the protein kinase superfamily. Ser/Thr protein kinase family.</text>
</comment>
<dbReference type="InterPro" id="IPR051809">
    <property type="entry name" value="Plant_receptor-like_S/T_kinase"/>
</dbReference>
<comment type="catalytic activity">
    <reaction evidence="20">
        <text>L-seryl-[protein] + ATP = O-phospho-L-seryl-[protein] + ADP + H(+)</text>
        <dbReference type="Rhea" id="RHEA:17989"/>
        <dbReference type="Rhea" id="RHEA-COMP:9863"/>
        <dbReference type="Rhea" id="RHEA-COMP:11604"/>
        <dbReference type="ChEBI" id="CHEBI:15378"/>
        <dbReference type="ChEBI" id="CHEBI:29999"/>
        <dbReference type="ChEBI" id="CHEBI:30616"/>
        <dbReference type="ChEBI" id="CHEBI:83421"/>
        <dbReference type="ChEBI" id="CHEBI:456216"/>
        <dbReference type="EC" id="2.7.11.1"/>
    </reaction>
</comment>
<evidence type="ECO:0000256" key="4">
    <source>
        <dbReference type="ARBA" id="ARBA00022475"/>
    </source>
</evidence>
<dbReference type="PANTHER" id="PTHR27008">
    <property type="entry name" value="OS04G0122200 PROTEIN"/>
    <property type="match status" value="1"/>
</dbReference>
<dbReference type="InterPro" id="IPR000719">
    <property type="entry name" value="Prot_kinase_dom"/>
</dbReference>
<dbReference type="Gene3D" id="3.30.200.20">
    <property type="entry name" value="Phosphorylase Kinase, domain 1"/>
    <property type="match status" value="1"/>
</dbReference>
<dbReference type="Pfam" id="PF08263">
    <property type="entry name" value="LRRNT_2"/>
    <property type="match status" value="1"/>
</dbReference>
<comment type="catalytic activity">
    <reaction evidence="19">
        <text>L-threonyl-[protein] + ATP = O-phospho-L-threonyl-[protein] + ADP + H(+)</text>
        <dbReference type="Rhea" id="RHEA:46608"/>
        <dbReference type="Rhea" id="RHEA-COMP:11060"/>
        <dbReference type="Rhea" id="RHEA-COMP:11605"/>
        <dbReference type="ChEBI" id="CHEBI:15378"/>
        <dbReference type="ChEBI" id="CHEBI:30013"/>
        <dbReference type="ChEBI" id="CHEBI:30616"/>
        <dbReference type="ChEBI" id="CHEBI:61977"/>
        <dbReference type="ChEBI" id="CHEBI:456216"/>
        <dbReference type="EC" id="2.7.11.1"/>
    </reaction>
</comment>
<feature type="binding site" evidence="21">
    <location>
        <position position="558"/>
    </location>
    <ligand>
        <name>ATP</name>
        <dbReference type="ChEBI" id="CHEBI:30616"/>
    </ligand>
</feature>
<keyword evidence="6" id="KW-0597">Phosphoprotein</keyword>